<evidence type="ECO:0000313" key="1">
    <source>
        <dbReference type="EMBL" id="MCF2533915.1"/>
    </source>
</evidence>
<dbReference type="AlphaFoldDB" id="A0AA41QAI6"/>
<organism evidence="1 2">
    <name type="scientific">Yinghuangia soli</name>
    <dbReference type="NCBI Taxonomy" id="2908204"/>
    <lineage>
        <taxon>Bacteria</taxon>
        <taxon>Bacillati</taxon>
        <taxon>Actinomycetota</taxon>
        <taxon>Actinomycetes</taxon>
        <taxon>Kitasatosporales</taxon>
        <taxon>Streptomycetaceae</taxon>
        <taxon>Yinghuangia</taxon>
    </lineage>
</organism>
<accession>A0AA41QAI6</accession>
<proteinExistence type="predicted"/>
<gene>
    <name evidence="1" type="ORF">LZ495_42775</name>
</gene>
<dbReference type="Proteomes" id="UP001165378">
    <property type="component" value="Unassembled WGS sequence"/>
</dbReference>
<sequence>MILSSRITGILAREVPEPQRTELAQALSSLYGPTHSDAGSDRIAAAVIILVLDEMPIEEAAERAVGDWRDLLMWSGLGDSDWDSALTTRFPPPA</sequence>
<comment type="caution">
    <text evidence="1">The sequence shown here is derived from an EMBL/GenBank/DDBJ whole genome shotgun (WGS) entry which is preliminary data.</text>
</comment>
<name>A0AA41QAI6_9ACTN</name>
<dbReference type="RefSeq" id="WP_235058681.1">
    <property type="nucleotide sequence ID" value="NZ_JAKFHA010000066.1"/>
</dbReference>
<dbReference type="EMBL" id="JAKFHA010000066">
    <property type="protein sequence ID" value="MCF2533915.1"/>
    <property type="molecule type" value="Genomic_DNA"/>
</dbReference>
<reference evidence="1" key="1">
    <citation type="submission" date="2022-01" db="EMBL/GenBank/DDBJ databases">
        <title>Genome-Based Taxonomic Classification of the Phylum Actinobacteria.</title>
        <authorList>
            <person name="Gao Y."/>
        </authorList>
    </citation>
    <scope>NUCLEOTIDE SEQUENCE</scope>
    <source>
        <strain evidence="1">KLBMP 8922</strain>
    </source>
</reference>
<keyword evidence="2" id="KW-1185">Reference proteome</keyword>
<evidence type="ECO:0000313" key="2">
    <source>
        <dbReference type="Proteomes" id="UP001165378"/>
    </source>
</evidence>
<protein>
    <submittedName>
        <fullName evidence="1">Uncharacterized protein</fullName>
    </submittedName>
</protein>